<gene>
    <name evidence="6" type="ORF">JZO67_000990</name>
</gene>
<evidence type="ECO:0000256" key="4">
    <source>
        <dbReference type="ARBA" id="ARBA00022967"/>
    </source>
</evidence>
<keyword evidence="3 6" id="KW-0067">ATP-binding</keyword>
<dbReference type="InterPro" id="IPR027417">
    <property type="entry name" value="P-loop_NTPase"/>
</dbReference>
<dbReference type="SUPFAM" id="SSF52540">
    <property type="entry name" value="P-loop containing nucleoside triphosphate hydrolases"/>
    <property type="match status" value="1"/>
</dbReference>
<dbReference type="InterPro" id="IPR050093">
    <property type="entry name" value="ABC_SmlMolc_Importer"/>
</dbReference>
<dbReference type="EMBL" id="JAFREL020000001">
    <property type="protein sequence ID" value="MEO1769051.1"/>
    <property type="molecule type" value="Genomic_DNA"/>
</dbReference>
<protein>
    <submittedName>
        <fullName evidence="6">Iron(III) transport system ATP-binding protein</fullName>
    </submittedName>
</protein>
<dbReference type="PANTHER" id="PTHR42781:SF4">
    <property type="entry name" value="SPERMIDINE_PUTRESCINE IMPORT ATP-BINDING PROTEIN POTA"/>
    <property type="match status" value="1"/>
</dbReference>
<dbReference type="PROSITE" id="PS50893">
    <property type="entry name" value="ABC_TRANSPORTER_2"/>
    <property type="match status" value="1"/>
</dbReference>
<keyword evidence="1" id="KW-0813">Transport</keyword>
<dbReference type="InterPro" id="IPR013611">
    <property type="entry name" value="Transp-assoc_OB_typ2"/>
</dbReference>
<evidence type="ECO:0000313" key="6">
    <source>
        <dbReference type="EMBL" id="MEO1769051.1"/>
    </source>
</evidence>
<dbReference type="RefSeq" id="WP_207703966.1">
    <property type="nucleotide sequence ID" value="NZ_JAFREL020000001.1"/>
</dbReference>
<keyword evidence="2" id="KW-0547">Nucleotide-binding</keyword>
<dbReference type="PROSITE" id="PS00211">
    <property type="entry name" value="ABC_TRANSPORTER_1"/>
    <property type="match status" value="1"/>
</dbReference>
<dbReference type="Proteomes" id="UP000664357">
    <property type="component" value="Unassembled WGS sequence"/>
</dbReference>
<keyword evidence="7" id="KW-1185">Reference proteome</keyword>
<dbReference type="GO" id="GO:0005524">
    <property type="term" value="F:ATP binding"/>
    <property type="evidence" value="ECO:0007669"/>
    <property type="project" value="UniProtKB-KW"/>
</dbReference>
<dbReference type="InterPro" id="IPR008995">
    <property type="entry name" value="Mo/tungstate-bd_C_term_dom"/>
</dbReference>
<accession>A0ABV0EK92</accession>
<feature type="domain" description="ABC transporter" evidence="5">
    <location>
        <begin position="4"/>
        <end position="242"/>
    </location>
</feature>
<dbReference type="InterPro" id="IPR003439">
    <property type="entry name" value="ABC_transporter-like_ATP-bd"/>
</dbReference>
<dbReference type="Gene3D" id="3.40.50.300">
    <property type="entry name" value="P-loop containing nucleotide triphosphate hydrolases"/>
    <property type="match status" value="1"/>
</dbReference>
<keyword evidence="4" id="KW-1278">Translocase</keyword>
<dbReference type="SUPFAM" id="SSF50331">
    <property type="entry name" value="MOP-like"/>
    <property type="match status" value="1"/>
</dbReference>
<comment type="caution">
    <text evidence="6">The sequence shown here is derived from an EMBL/GenBank/DDBJ whole genome shotgun (WGS) entry which is preliminary data.</text>
</comment>
<name>A0ABV0EK92_9ENTE</name>
<evidence type="ECO:0000256" key="2">
    <source>
        <dbReference type="ARBA" id="ARBA00022741"/>
    </source>
</evidence>
<dbReference type="InterPro" id="IPR017871">
    <property type="entry name" value="ABC_transporter-like_CS"/>
</dbReference>
<reference evidence="6 7" key="1">
    <citation type="submission" date="2024-02" db="EMBL/GenBank/DDBJ databases">
        <title>The Genome Sequence of Enterococcus sp. DIV0159.</title>
        <authorList>
            <person name="Earl A."/>
            <person name="Manson A."/>
            <person name="Gilmore M."/>
            <person name="Sanders J."/>
            <person name="Shea T."/>
            <person name="Howe W."/>
            <person name="Livny J."/>
            <person name="Cuomo C."/>
            <person name="Neafsey D."/>
            <person name="Birren B."/>
        </authorList>
    </citation>
    <scope>NUCLEOTIDE SEQUENCE [LARGE SCALE GENOMIC DNA]</scope>
    <source>
        <strain evidence="6 7">665A</strain>
    </source>
</reference>
<organism evidence="6 7">
    <name type="scientific">Candidatus Enterococcus ferrettii</name>
    <dbReference type="NCBI Taxonomy" id="2815324"/>
    <lineage>
        <taxon>Bacteria</taxon>
        <taxon>Bacillati</taxon>
        <taxon>Bacillota</taxon>
        <taxon>Bacilli</taxon>
        <taxon>Lactobacillales</taxon>
        <taxon>Enterococcaceae</taxon>
        <taxon>Enterococcus</taxon>
    </lineage>
</organism>
<dbReference type="PANTHER" id="PTHR42781">
    <property type="entry name" value="SPERMIDINE/PUTRESCINE IMPORT ATP-BINDING PROTEIN POTA"/>
    <property type="match status" value="1"/>
</dbReference>
<dbReference type="SMART" id="SM00382">
    <property type="entry name" value="AAA"/>
    <property type="match status" value="1"/>
</dbReference>
<evidence type="ECO:0000259" key="5">
    <source>
        <dbReference type="PROSITE" id="PS50893"/>
    </source>
</evidence>
<evidence type="ECO:0000256" key="1">
    <source>
        <dbReference type="ARBA" id="ARBA00022448"/>
    </source>
</evidence>
<dbReference type="InterPro" id="IPR003593">
    <property type="entry name" value="AAA+_ATPase"/>
</dbReference>
<dbReference type="Pfam" id="PF08402">
    <property type="entry name" value="TOBE_2"/>
    <property type="match status" value="1"/>
</dbReference>
<sequence>MTKLIVEKLSKIYSTATALESIDLAIDQNEFIAILGPSGCGKTTLLRCIAGFVEPTSGSIQFNEQAFYQNSRQIPVNERELGMVFQQFALWPHMNVLQHLLYPLNSSKHKQLLSQKEKEERIAEILTLVELTNFKERFPNELSGGQKQRVALARAIVSKPQLLLMDEPLSALDAHLKETMIREIKKIHQATQATILYVTHDQKEAMALADRIIVMNQGKIEQFDTPYNLYHYPASEFVADFVGKAQLIQGNWQGSQFYPAGTDTEFFWTGQEVHPHFRQQQTYPVHPEDFVLSADQGLTVQVIDKQFLGRETQYTVQLQQQEMVILSQDAQAAEIGDQVRINRKGYQLCG</sequence>
<proteinExistence type="predicted"/>
<dbReference type="Pfam" id="PF00005">
    <property type="entry name" value="ABC_tran"/>
    <property type="match status" value="1"/>
</dbReference>
<evidence type="ECO:0000313" key="7">
    <source>
        <dbReference type="Proteomes" id="UP000664357"/>
    </source>
</evidence>
<evidence type="ECO:0000256" key="3">
    <source>
        <dbReference type="ARBA" id="ARBA00022840"/>
    </source>
</evidence>